<evidence type="ECO:0000313" key="4">
    <source>
        <dbReference type="Proteomes" id="UP001589898"/>
    </source>
</evidence>
<evidence type="ECO:0000256" key="1">
    <source>
        <dbReference type="SAM" id="MobiDB-lite"/>
    </source>
</evidence>
<gene>
    <name evidence="3" type="ORF">ACFFFU_09785</name>
</gene>
<feature type="signal peptide" evidence="2">
    <location>
        <begin position="1"/>
        <end position="18"/>
    </location>
</feature>
<dbReference type="RefSeq" id="WP_189497369.1">
    <property type="nucleotide sequence ID" value="NZ_BMZT01000006.1"/>
</dbReference>
<evidence type="ECO:0000313" key="3">
    <source>
        <dbReference type="EMBL" id="MFC0718035.1"/>
    </source>
</evidence>
<keyword evidence="4" id="KW-1185">Reference proteome</keyword>
<feature type="region of interest" description="Disordered" evidence="1">
    <location>
        <begin position="21"/>
        <end position="51"/>
    </location>
</feature>
<dbReference type="EMBL" id="JBHLTF010000030">
    <property type="protein sequence ID" value="MFC0718035.1"/>
    <property type="molecule type" value="Genomic_DNA"/>
</dbReference>
<accession>A0ABV6SYW6</accession>
<organism evidence="3 4">
    <name type="scientific">Luteimonas padinae</name>
    <dbReference type="NCBI Taxonomy" id="1714359"/>
    <lineage>
        <taxon>Bacteria</taxon>
        <taxon>Pseudomonadati</taxon>
        <taxon>Pseudomonadota</taxon>
        <taxon>Gammaproteobacteria</taxon>
        <taxon>Lysobacterales</taxon>
        <taxon>Lysobacteraceae</taxon>
        <taxon>Luteimonas</taxon>
    </lineage>
</organism>
<sequence length="164" mass="17285">MRKFIVLASVSLALAACGADQPAQPAQPAGQGQAPSLQAGTQQSARKPAPADQFDQALESLAQRSAASIRYDRIRTLEDGTKQRQVFVEMLGATAEETDAHATQVFEEAGFTTRKGLVDGNGIRLAYRKAGGESISALIRSAEAGPPLNDPAATSSLYIRQSVD</sequence>
<name>A0ABV6SYW6_9GAMM</name>
<feature type="compositionally biased region" description="Low complexity" evidence="1">
    <location>
        <begin position="21"/>
        <end position="40"/>
    </location>
</feature>
<evidence type="ECO:0000256" key="2">
    <source>
        <dbReference type="SAM" id="SignalP"/>
    </source>
</evidence>
<protein>
    <submittedName>
        <fullName evidence="3">Uncharacterized protein</fullName>
    </submittedName>
</protein>
<feature type="chain" id="PRO_5045730217" evidence="2">
    <location>
        <begin position="19"/>
        <end position="164"/>
    </location>
</feature>
<dbReference type="Proteomes" id="UP001589898">
    <property type="component" value="Unassembled WGS sequence"/>
</dbReference>
<reference evidence="3 4" key="1">
    <citation type="submission" date="2024-09" db="EMBL/GenBank/DDBJ databases">
        <authorList>
            <person name="Sun Q."/>
            <person name="Mori K."/>
        </authorList>
    </citation>
    <scope>NUCLEOTIDE SEQUENCE [LARGE SCALE GENOMIC DNA]</scope>
    <source>
        <strain evidence="3 4">KCTC 52403</strain>
    </source>
</reference>
<keyword evidence="2" id="KW-0732">Signal</keyword>
<dbReference type="PROSITE" id="PS51257">
    <property type="entry name" value="PROKAR_LIPOPROTEIN"/>
    <property type="match status" value="1"/>
</dbReference>
<proteinExistence type="predicted"/>
<comment type="caution">
    <text evidence="3">The sequence shown here is derived from an EMBL/GenBank/DDBJ whole genome shotgun (WGS) entry which is preliminary data.</text>
</comment>